<gene>
    <name evidence="1" type="ORF">L6164_028986</name>
</gene>
<proteinExistence type="predicted"/>
<sequence>MVMGSFSRGNDGEGTSGVQKLDEDYGQDLNFPPAELPVPYNVINGFSDPMAQLTPQGSRAHQPSLVVTQQVLTVPLQRTQAIPQQPQQQALLQNEHLQYVVLETQKRVKISWNHSGMNVAITGSWDNWRAREPMERIGHNFVIMKTLPIGVYHYRFIVDGYWTHAPEFPWSCDDSSCGYNILDLQDYIPETLARLSDFDPPASPPSSYDNTFLNDDEFSKPPPELPPQLPVTIREDPSSSGDGHLAFPKPNYLELNHLYVNKIEREPFVALRATHRFEHKYVTVVLYKPLRRGRQ</sequence>
<name>A0ACB9L7X7_BAUVA</name>
<comment type="caution">
    <text evidence="1">The sequence shown here is derived from an EMBL/GenBank/DDBJ whole genome shotgun (WGS) entry which is preliminary data.</text>
</comment>
<evidence type="ECO:0000313" key="1">
    <source>
        <dbReference type="EMBL" id="KAI4305630.1"/>
    </source>
</evidence>
<protein>
    <submittedName>
        <fullName evidence="1">Uncharacterized protein</fullName>
    </submittedName>
</protein>
<dbReference type="EMBL" id="CM039437">
    <property type="protein sequence ID" value="KAI4305630.1"/>
    <property type="molecule type" value="Genomic_DNA"/>
</dbReference>
<reference evidence="1 2" key="1">
    <citation type="journal article" date="2022" name="DNA Res.">
        <title>Chromosomal-level genome assembly of the orchid tree Bauhinia variegata (Leguminosae; Cercidoideae) supports the allotetraploid origin hypothesis of Bauhinia.</title>
        <authorList>
            <person name="Zhong Y."/>
            <person name="Chen Y."/>
            <person name="Zheng D."/>
            <person name="Pang J."/>
            <person name="Liu Y."/>
            <person name="Luo S."/>
            <person name="Meng S."/>
            <person name="Qian L."/>
            <person name="Wei D."/>
            <person name="Dai S."/>
            <person name="Zhou R."/>
        </authorList>
    </citation>
    <scope>NUCLEOTIDE SEQUENCE [LARGE SCALE GENOMIC DNA]</scope>
    <source>
        <strain evidence="1">BV-YZ2020</strain>
    </source>
</reference>
<dbReference type="Proteomes" id="UP000828941">
    <property type="component" value="Chromosome 12"/>
</dbReference>
<evidence type="ECO:0000313" key="2">
    <source>
        <dbReference type="Proteomes" id="UP000828941"/>
    </source>
</evidence>
<keyword evidence="2" id="KW-1185">Reference proteome</keyword>
<accession>A0ACB9L7X7</accession>
<organism evidence="1 2">
    <name type="scientific">Bauhinia variegata</name>
    <name type="common">Purple orchid tree</name>
    <name type="synonym">Phanera variegata</name>
    <dbReference type="NCBI Taxonomy" id="167791"/>
    <lineage>
        <taxon>Eukaryota</taxon>
        <taxon>Viridiplantae</taxon>
        <taxon>Streptophyta</taxon>
        <taxon>Embryophyta</taxon>
        <taxon>Tracheophyta</taxon>
        <taxon>Spermatophyta</taxon>
        <taxon>Magnoliopsida</taxon>
        <taxon>eudicotyledons</taxon>
        <taxon>Gunneridae</taxon>
        <taxon>Pentapetalae</taxon>
        <taxon>rosids</taxon>
        <taxon>fabids</taxon>
        <taxon>Fabales</taxon>
        <taxon>Fabaceae</taxon>
        <taxon>Cercidoideae</taxon>
        <taxon>Cercideae</taxon>
        <taxon>Bauhiniinae</taxon>
        <taxon>Bauhinia</taxon>
    </lineage>
</organism>